<dbReference type="AlphaFoldDB" id="A0A849SDZ6"/>
<keyword evidence="1" id="KW-1133">Transmembrane helix</keyword>
<comment type="caution">
    <text evidence="3">The sequence shown here is derived from an EMBL/GenBank/DDBJ whole genome shotgun (WGS) entry which is preliminary data.</text>
</comment>
<accession>A0A849SDZ6</accession>
<name>A0A849SDZ6_UNCEI</name>
<dbReference type="EMBL" id="JABFRW010000055">
    <property type="protein sequence ID" value="NOT33602.1"/>
    <property type="molecule type" value="Genomic_DNA"/>
</dbReference>
<reference evidence="3 4" key="1">
    <citation type="submission" date="2020-04" db="EMBL/GenBank/DDBJ databases">
        <title>Metagenomic profiling of ammonia- and methane-oxidizing microorganisms in a Dutch drinking water treatment plant.</title>
        <authorList>
            <person name="Poghosyan L."/>
            <person name="Leucker S."/>
        </authorList>
    </citation>
    <scope>NUCLEOTIDE SEQUENCE [LARGE SCALE GENOMIC DNA]</scope>
    <source>
        <strain evidence="3">S-RSF-IL-03</strain>
    </source>
</reference>
<feature type="transmembrane region" description="Helical" evidence="1">
    <location>
        <begin position="104"/>
        <end position="121"/>
    </location>
</feature>
<dbReference type="PANTHER" id="PTHR28008">
    <property type="entry name" value="DOMAIN PROTEIN, PUTATIVE (AFU_ORTHOLOGUE AFUA_3G10980)-RELATED"/>
    <property type="match status" value="1"/>
</dbReference>
<keyword evidence="1" id="KW-0812">Transmembrane</keyword>
<evidence type="ECO:0000313" key="4">
    <source>
        <dbReference type="Proteomes" id="UP000580839"/>
    </source>
</evidence>
<dbReference type="Pfam" id="PF04892">
    <property type="entry name" value="VanZ"/>
    <property type="match status" value="1"/>
</dbReference>
<proteinExistence type="predicted"/>
<evidence type="ECO:0000256" key="1">
    <source>
        <dbReference type="SAM" id="Phobius"/>
    </source>
</evidence>
<feature type="transmembrane region" description="Helical" evidence="1">
    <location>
        <begin position="9"/>
        <end position="31"/>
    </location>
</feature>
<dbReference type="Proteomes" id="UP000580839">
    <property type="component" value="Unassembled WGS sequence"/>
</dbReference>
<dbReference type="NCBIfam" id="NF037970">
    <property type="entry name" value="vanZ_1"/>
    <property type="match status" value="1"/>
</dbReference>
<dbReference type="PANTHER" id="PTHR28008:SF1">
    <property type="entry name" value="DOMAIN PROTEIN, PUTATIVE (AFU_ORTHOLOGUE AFUA_3G10980)-RELATED"/>
    <property type="match status" value="1"/>
</dbReference>
<gene>
    <name evidence="3" type="primary">vanZ</name>
    <name evidence="3" type="ORF">HOP12_05450</name>
</gene>
<dbReference type="InterPro" id="IPR006976">
    <property type="entry name" value="VanZ-like"/>
</dbReference>
<feature type="domain" description="VanZ-like" evidence="2">
    <location>
        <begin position="37"/>
        <end position="122"/>
    </location>
</feature>
<evidence type="ECO:0000259" key="2">
    <source>
        <dbReference type="Pfam" id="PF04892"/>
    </source>
</evidence>
<feature type="transmembrane region" description="Helical" evidence="1">
    <location>
        <begin position="67"/>
        <end position="84"/>
    </location>
</feature>
<protein>
    <submittedName>
        <fullName evidence="3">VanZ family protein</fullName>
    </submittedName>
</protein>
<sequence length="124" mass="13717">MVRGGTRFALYWLPVLAYVALIFIVSSRPGLEPPFRFPNADKVAHLFEYGVLGLLLVRALRAHSPFRAALTGGMVALLIGFAVGAGDEFWQSFVPGRESTILDWFADALGITFAQIVYLLFRKV</sequence>
<evidence type="ECO:0000313" key="3">
    <source>
        <dbReference type="EMBL" id="NOT33602.1"/>
    </source>
</evidence>
<keyword evidence="1" id="KW-0472">Membrane</keyword>
<organism evidence="3 4">
    <name type="scientific">Eiseniibacteriota bacterium</name>
    <dbReference type="NCBI Taxonomy" id="2212470"/>
    <lineage>
        <taxon>Bacteria</taxon>
        <taxon>Candidatus Eiseniibacteriota</taxon>
    </lineage>
</organism>
<feature type="transmembrane region" description="Helical" evidence="1">
    <location>
        <begin position="43"/>
        <end position="60"/>
    </location>
</feature>